<organism evidence="1 2">
    <name type="scientific">Eretmocerus hayati</name>
    <dbReference type="NCBI Taxonomy" id="131215"/>
    <lineage>
        <taxon>Eukaryota</taxon>
        <taxon>Metazoa</taxon>
        <taxon>Ecdysozoa</taxon>
        <taxon>Arthropoda</taxon>
        <taxon>Hexapoda</taxon>
        <taxon>Insecta</taxon>
        <taxon>Pterygota</taxon>
        <taxon>Neoptera</taxon>
        <taxon>Endopterygota</taxon>
        <taxon>Hymenoptera</taxon>
        <taxon>Apocrita</taxon>
        <taxon>Proctotrupomorpha</taxon>
        <taxon>Chalcidoidea</taxon>
        <taxon>Aphelinidae</taxon>
        <taxon>Aphelininae</taxon>
        <taxon>Eretmocerus</taxon>
    </lineage>
</organism>
<gene>
    <name evidence="1" type="ORF">QAD02_017909</name>
</gene>
<dbReference type="Proteomes" id="UP001239111">
    <property type="component" value="Chromosome 1"/>
</dbReference>
<keyword evidence="2" id="KW-1185">Reference proteome</keyword>
<evidence type="ECO:0000313" key="1">
    <source>
        <dbReference type="EMBL" id="KAJ8682117.1"/>
    </source>
</evidence>
<accession>A0ACC2PFK5</accession>
<comment type="caution">
    <text evidence="1">The sequence shown here is derived from an EMBL/GenBank/DDBJ whole genome shotgun (WGS) entry which is preliminary data.</text>
</comment>
<protein>
    <submittedName>
        <fullName evidence="1">Uncharacterized protein</fullName>
    </submittedName>
</protein>
<dbReference type="EMBL" id="CM056741">
    <property type="protein sequence ID" value="KAJ8682117.1"/>
    <property type="molecule type" value="Genomic_DNA"/>
</dbReference>
<evidence type="ECO:0000313" key="2">
    <source>
        <dbReference type="Proteomes" id="UP001239111"/>
    </source>
</evidence>
<name>A0ACC2PFK5_9HYME</name>
<sequence length="296" mass="33744">MTSLLIFTLLLASTTVFGELQSDFAEITDHPWMVLVGTPPFSGLQCNGVIVAPHYVLTSSYCASYAQESGSIIWSGSNTPDWDGLKHKIDEIIRYDNQNEIDDSSIFALIRVKQPFIFKKKHKPISLLEEDLDLNVSKTANITGWGSLSPQDMFDYKLRVVRVDLLSEKECRGFNDTKRGICVRKTDSKDRLVKIEGFSVPLVINGSLIGLGITQKNDQLKNEFIIFKKTAPFTKWIHDNTDNQIYYSDLLVDTGVDYHVDELLVLFGMKLCYAAVRVWQRHLREMPQFVPRMLLE</sequence>
<proteinExistence type="predicted"/>
<reference evidence="1" key="1">
    <citation type="submission" date="2023-04" db="EMBL/GenBank/DDBJ databases">
        <title>A chromosome-level genome assembly of the parasitoid wasp Eretmocerus hayati.</title>
        <authorList>
            <person name="Zhong Y."/>
            <person name="Liu S."/>
            <person name="Liu Y."/>
        </authorList>
    </citation>
    <scope>NUCLEOTIDE SEQUENCE</scope>
    <source>
        <strain evidence="1">ZJU_SS_LIU_2023</strain>
    </source>
</reference>